<accession>A0A226EUY1</accession>
<organism evidence="2 3">
    <name type="scientific">Folsomia candida</name>
    <name type="common">Springtail</name>
    <dbReference type="NCBI Taxonomy" id="158441"/>
    <lineage>
        <taxon>Eukaryota</taxon>
        <taxon>Metazoa</taxon>
        <taxon>Ecdysozoa</taxon>
        <taxon>Arthropoda</taxon>
        <taxon>Hexapoda</taxon>
        <taxon>Collembola</taxon>
        <taxon>Entomobryomorpha</taxon>
        <taxon>Isotomoidea</taxon>
        <taxon>Isotomidae</taxon>
        <taxon>Proisotominae</taxon>
        <taxon>Folsomia</taxon>
    </lineage>
</organism>
<feature type="region of interest" description="Disordered" evidence="1">
    <location>
        <begin position="168"/>
        <end position="222"/>
    </location>
</feature>
<comment type="caution">
    <text evidence="2">The sequence shown here is derived from an EMBL/GenBank/DDBJ whole genome shotgun (WGS) entry which is preliminary data.</text>
</comment>
<dbReference type="EMBL" id="LNIX01000002">
    <property type="protein sequence ID" value="OXA60874.1"/>
    <property type="molecule type" value="Genomic_DNA"/>
</dbReference>
<reference evidence="2 3" key="1">
    <citation type="submission" date="2015-12" db="EMBL/GenBank/DDBJ databases">
        <title>The genome of Folsomia candida.</title>
        <authorList>
            <person name="Faddeeva A."/>
            <person name="Derks M.F."/>
            <person name="Anvar Y."/>
            <person name="Smit S."/>
            <person name="Van Straalen N."/>
            <person name="Roelofs D."/>
        </authorList>
    </citation>
    <scope>NUCLEOTIDE SEQUENCE [LARGE SCALE GENOMIC DNA]</scope>
    <source>
        <strain evidence="2 3">VU population</strain>
        <tissue evidence="2">Whole body</tissue>
    </source>
</reference>
<evidence type="ECO:0000313" key="3">
    <source>
        <dbReference type="Proteomes" id="UP000198287"/>
    </source>
</evidence>
<keyword evidence="3" id="KW-1185">Reference proteome</keyword>
<dbReference type="AlphaFoldDB" id="A0A226EUY1"/>
<feature type="compositionally biased region" description="Basic and acidic residues" evidence="1">
    <location>
        <begin position="197"/>
        <end position="208"/>
    </location>
</feature>
<protein>
    <submittedName>
        <fullName evidence="2">Uncharacterized protein</fullName>
    </submittedName>
</protein>
<feature type="region of interest" description="Disordered" evidence="1">
    <location>
        <begin position="234"/>
        <end position="294"/>
    </location>
</feature>
<evidence type="ECO:0000256" key="1">
    <source>
        <dbReference type="SAM" id="MobiDB-lite"/>
    </source>
</evidence>
<feature type="compositionally biased region" description="Basic and acidic residues" evidence="1">
    <location>
        <begin position="236"/>
        <end position="252"/>
    </location>
</feature>
<dbReference type="Proteomes" id="UP000198287">
    <property type="component" value="Unassembled WGS sequence"/>
</dbReference>
<proteinExistence type="predicted"/>
<feature type="compositionally biased region" description="Low complexity" evidence="1">
    <location>
        <begin position="260"/>
        <end position="283"/>
    </location>
</feature>
<sequence length="294" mass="33591">MTASIIMKLELSNQLKLLHNHLIETSQLIEDFLETENGVDLDSSEGLNLKEALPKFVGQMSSFASNVISLQVKLNPYQEGDGDPKGYHDDVIESDKKPQQGTLIEAIRTNGYKFPAGYKVKTEELEMEAVVASEEEDEEDEDLLPNEMEEVEEGYDDEYSDEIGTSPPEYEYDMHPVQEEEPPNSIGRRKQILQIRNIDETPIVEKPKPVKNNIPPMWNGKPVSLSTLRVMRFRSRMTEEQKAEQRRKDRERVTRKRAALRAASALQQDDTNGNSNSSESYESLRMNKKKEDSP</sequence>
<name>A0A226EUY1_FOLCA</name>
<gene>
    <name evidence="2" type="ORF">Fcan01_06359</name>
</gene>
<evidence type="ECO:0000313" key="2">
    <source>
        <dbReference type="EMBL" id="OXA60874.1"/>
    </source>
</evidence>